<evidence type="ECO:0000313" key="2">
    <source>
        <dbReference type="Proteomes" id="UP000460194"/>
    </source>
</evidence>
<reference evidence="1 2" key="1">
    <citation type="submission" date="2019-11" db="EMBL/GenBank/DDBJ databases">
        <title>Genome sequences of 17 halophilic strains isolated from different environments.</title>
        <authorList>
            <person name="Furrow R.E."/>
        </authorList>
    </citation>
    <scope>NUCLEOTIDE SEQUENCE [LARGE SCALE GENOMIC DNA]</scope>
    <source>
        <strain evidence="1 2">22517_05_Cabo</strain>
    </source>
</reference>
<sequence length="249" mass="28287">MYSVFEDFFDQKEAVVETSDGGWYFGRVDAEASQFFGKFGRVYSDEPTIYDDQKGDFVQLGSEMTDADYSVFMLDLSEGFIAHSSTYRVRNKNFIKYFQKAFDKHSSGTLTIELQPVKNEKEIGEVISEYPVYELEADLHPSNPGPEPAWEDLDESMREMLVNKLGISAERFEKEGINMEEGFISQVAEMAETKYGDSWKVVYVDERQELQVITDGEDPVTKKIDGEIDTVGGVKANLSDLANKVKTFL</sequence>
<gene>
    <name evidence="1" type="ORF">GLW36_16175</name>
</gene>
<dbReference type="Proteomes" id="UP000460194">
    <property type="component" value="Unassembled WGS sequence"/>
</dbReference>
<dbReference type="Pfam" id="PF15931">
    <property type="entry name" value="DUF4747"/>
    <property type="match status" value="1"/>
</dbReference>
<evidence type="ECO:0000313" key="1">
    <source>
        <dbReference type="EMBL" id="MYL18168.1"/>
    </source>
</evidence>
<dbReference type="AlphaFoldDB" id="A0A6B1IHJ5"/>
<proteinExistence type="predicted"/>
<dbReference type="InterPro" id="IPR031832">
    <property type="entry name" value="DUF4747"/>
</dbReference>
<organism evidence="1 2">
    <name type="scientific">Halorubrum distributum</name>
    <dbReference type="NCBI Taxonomy" id="29283"/>
    <lineage>
        <taxon>Archaea</taxon>
        <taxon>Methanobacteriati</taxon>
        <taxon>Methanobacteriota</taxon>
        <taxon>Stenosarchaea group</taxon>
        <taxon>Halobacteria</taxon>
        <taxon>Halobacteriales</taxon>
        <taxon>Haloferacaceae</taxon>
        <taxon>Halorubrum</taxon>
        <taxon>Halorubrum distributum group</taxon>
    </lineage>
</organism>
<name>A0A6B1IHJ5_9EURY</name>
<dbReference type="RefSeq" id="WP_159369666.1">
    <property type="nucleotide sequence ID" value="NZ_WMEO01000050.1"/>
</dbReference>
<comment type="caution">
    <text evidence="1">The sequence shown here is derived from an EMBL/GenBank/DDBJ whole genome shotgun (WGS) entry which is preliminary data.</text>
</comment>
<protein>
    <submittedName>
        <fullName evidence="1">DUF4747 family protein</fullName>
    </submittedName>
</protein>
<dbReference type="EMBL" id="WMEO01000050">
    <property type="protein sequence ID" value="MYL18168.1"/>
    <property type="molecule type" value="Genomic_DNA"/>
</dbReference>
<accession>A0A6B1IHJ5</accession>